<dbReference type="EMBL" id="HBGQ01032129">
    <property type="protein sequence ID" value="CAD9416701.1"/>
    <property type="molecule type" value="Transcribed_RNA"/>
</dbReference>
<gene>
    <name evidence="1" type="ORF">AAND1436_LOCUS15834</name>
</gene>
<protein>
    <submittedName>
        <fullName evidence="1">Uncharacterized protein</fullName>
    </submittedName>
</protein>
<name>A0A7S2C6T5_9DINO</name>
<organism evidence="1">
    <name type="scientific">Alexandrium andersonii</name>
    <dbReference type="NCBI Taxonomy" id="327968"/>
    <lineage>
        <taxon>Eukaryota</taxon>
        <taxon>Sar</taxon>
        <taxon>Alveolata</taxon>
        <taxon>Dinophyceae</taxon>
        <taxon>Gonyaulacales</taxon>
        <taxon>Pyrocystaceae</taxon>
        <taxon>Alexandrium</taxon>
    </lineage>
</organism>
<reference evidence="1" key="1">
    <citation type="submission" date="2021-01" db="EMBL/GenBank/DDBJ databases">
        <authorList>
            <person name="Corre E."/>
            <person name="Pelletier E."/>
            <person name="Niang G."/>
            <person name="Scheremetjew M."/>
            <person name="Finn R."/>
            <person name="Kale V."/>
            <person name="Holt S."/>
            <person name="Cochrane G."/>
            <person name="Meng A."/>
            <person name="Brown T."/>
            <person name="Cohen L."/>
        </authorList>
    </citation>
    <scope>NUCLEOTIDE SEQUENCE</scope>
    <source>
        <strain evidence="1">CCMP2222</strain>
    </source>
</reference>
<evidence type="ECO:0000313" key="1">
    <source>
        <dbReference type="EMBL" id="CAD9416701.1"/>
    </source>
</evidence>
<accession>A0A7S2C6T5</accession>
<dbReference type="AlphaFoldDB" id="A0A7S2C6T5"/>
<sequence length="201" mass="22384">MTATGWLDDLPLDAHGILWVALPFCGSVQELPVLVEFLAKRFLERPGVKGVRIFGSDVQNWDLKGGYWRQKEKWAARKFPGMQLQFRPVDLTREAHPSSALTFGIHPECTAPNSPWPQILTNIIENTYGVCAIATFKEGEMEVVCDICRKAGVACEVLENPHWQKNPVPPGTQPPFCRFIMLVRRSPGHAGTTTGKLSQAC</sequence>
<proteinExistence type="predicted"/>